<dbReference type="Proteomes" id="UP001176521">
    <property type="component" value="Unassembled WGS sequence"/>
</dbReference>
<evidence type="ECO:0000256" key="2">
    <source>
        <dbReference type="ARBA" id="ARBA00022790"/>
    </source>
</evidence>
<feature type="domain" description="PCI" evidence="5">
    <location>
        <begin position="1"/>
        <end position="209"/>
    </location>
</feature>
<dbReference type="InterPro" id="IPR000717">
    <property type="entry name" value="PCI_dom"/>
</dbReference>
<evidence type="ECO:0000256" key="1">
    <source>
        <dbReference type="ARBA" id="ARBA00008482"/>
    </source>
</evidence>
<dbReference type="AlphaFoldDB" id="A0AAN6JMF2"/>
<evidence type="ECO:0000259" key="5">
    <source>
        <dbReference type="PROSITE" id="PS50250"/>
    </source>
</evidence>
<feature type="compositionally biased region" description="Acidic residues" evidence="3">
    <location>
        <begin position="293"/>
        <end position="304"/>
    </location>
</feature>
<keyword evidence="4" id="KW-0732">Signal</keyword>
<feature type="compositionally biased region" description="Polar residues" evidence="3">
    <location>
        <begin position="139"/>
        <end position="151"/>
    </location>
</feature>
<dbReference type="InterPro" id="IPR045237">
    <property type="entry name" value="COPS7/eIF3m"/>
</dbReference>
<dbReference type="PANTHER" id="PTHR15350:SF5">
    <property type="entry name" value="COP9 SIGNALOSOME COMPLEX SUBUNIT 7"/>
    <property type="match status" value="1"/>
</dbReference>
<comment type="similarity">
    <text evidence="1">Belongs to the CSN7/EIF3M family. CSN7 subfamily.</text>
</comment>
<feature type="compositionally biased region" description="Low complexity" evidence="3">
    <location>
        <begin position="152"/>
        <end position="164"/>
    </location>
</feature>
<evidence type="ECO:0000313" key="6">
    <source>
        <dbReference type="EMBL" id="KAK0535315.1"/>
    </source>
</evidence>
<dbReference type="Pfam" id="PF22061">
    <property type="entry name" value="CSN7_HB_subdom"/>
    <property type="match status" value="1"/>
</dbReference>
<reference evidence="6" key="1">
    <citation type="journal article" date="2023" name="PhytoFront">
        <title>Draft Genome Resources of Seven Strains of Tilletia horrida, Causal Agent of Kernel Smut of Rice.</title>
        <authorList>
            <person name="Khanal S."/>
            <person name="Antony Babu S."/>
            <person name="Zhou X.G."/>
        </authorList>
    </citation>
    <scope>NUCLEOTIDE SEQUENCE</scope>
    <source>
        <strain evidence="6">TX3</strain>
    </source>
</reference>
<comment type="caution">
    <text evidence="6">The sequence shown here is derived from an EMBL/GenBank/DDBJ whole genome shotgun (WGS) entry which is preliminary data.</text>
</comment>
<protein>
    <recommendedName>
        <fullName evidence="5">PCI domain-containing protein</fullName>
    </recommendedName>
</protein>
<evidence type="ECO:0000256" key="3">
    <source>
        <dbReference type="SAM" id="MobiDB-lite"/>
    </source>
</evidence>
<name>A0AAN6JMF2_9BASI</name>
<feature type="chain" id="PRO_5042910866" description="PCI domain-containing protein" evidence="4">
    <location>
        <begin position="30"/>
        <end position="338"/>
    </location>
</feature>
<feature type="signal peptide" evidence="4">
    <location>
        <begin position="1"/>
        <end position="29"/>
    </location>
</feature>
<dbReference type="PROSITE" id="PS50250">
    <property type="entry name" value="PCI"/>
    <property type="match status" value="1"/>
</dbReference>
<evidence type="ECO:0000256" key="4">
    <source>
        <dbReference type="SAM" id="SignalP"/>
    </source>
</evidence>
<feature type="region of interest" description="Disordered" evidence="3">
    <location>
        <begin position="279"/>
        <end position="338"/>
    </location>
</feature>
<keyword evidence="7" id="KW-1185">Reference proteome</keyword>
<feature type="compositionally biased region" description="Basic residues" evidence="3">
    <location>
        <begin position="314"/>
        <end position="324"/>
    </location>
</feature>
<organism evidence="6 7">
    <name type="scientific">Tilletia horrida</name>
    <dbReference type="NCBI Taxonomy" id="155126"/>
    <lineage>
        <taxon>Eukaryota</taxon>
        <taxon>Fungi</taxon>
        <taxon>Dikarya</taxon>
        <taxon>Basidiomycota</taxon>
        <taxon>Ustilaginomycotina</taxon>
        <taxon>Exobasidiomycetes</taxon>
        <taxon>Tilletiales</taxon>
        <taxon>Tilletiaceae</taxon>
        <taxon>Tilletia</taxon>
    </lineage>
</organism>
<proteinExistence type="inferred from homology"/>
<dbReference type="EMBL" id="JAPDMQ010000098">
    <property type="protein sequence ID" value="KAK0535315.1"/>
    <property type="molecule type" value="Genomic_DNA"/>
</dbReference>
<keyword evidence="2" id="KW-0736">Signalosome</keyword>
<accession>A0AAN6JMF2</accession>
<evidence type="ECO:0000313" key="7">
    <source>
        <dbReference type="Proteomes" id="UP001176521"/>
    </source>
</evidence>
<feature type="compositionally biased region" description="Basic and acidic residues" evidence="3">
    <location>
        <begin position="280"/>
        <end position="292"/>
    </location>
</feature>
<dbReference type="SMART" id="SM00088">
    <property type="entry name" value="PINT"/>
    <property type="match status" value="1"/>
</dbReference>
<dbReference type="PANTHER" id="PTHR15350">
    <property type="entry name" value="COP9 SIGNALOSOME COMPLEX SUBUNIT 7/DENDRITIC CELL PROTEIN GA17"/>
    <property type="match status" value="1"/>
</dbReference>
<sequence>MSALTSSVAALAALEQFLLLAKSARGIAAAKLIVQATSAPGCYVFSELLDVDGIKQLAQSPEHAPAYHLLELFAYGTYQDYVAASSPGSSMQLPPLNDAQRSKLQLLTLVTMASRARVLEYDALAAAVGLIAPLSATGTDSSAGPSLTPQNAAAAGPSSSAQGGLRPSVLSETQVRELEDIIIEAIYAGVLNGKLNQKLRRFEVEAALGRDVRGAQELGELAGSLQAWSSSADAVLNQLSQRIVDARASARRATEQKAAHEGEIARVLYQLYDHALGGRRQAERQGGRKGDGEDGDAMDVDADGAEMAAMMSAHHGHGRNRKKGASSASLARLKRSRA</sequence>
<dbReference type="GO" id="GO:0008180">
    <property type="term" value="C:COP9 signalosome"/>
    <property type="evidence" value="ECO:0007669"/>
    <property type="project" value="UniProtKB-KW"/>
</dbReference>
<feature type="region of interest" description="Disordered" evidence="3">
    <location>
        <begin position="139"/>
        <end position="168"/>
    </location>
</feature>
<gene>
    <name evidence="6" type="ORF">OC842_002357</name>
</gene>